<protein>
    <recommendedName>
        <fullName evidence="3">PDZ domain-containing protein</fullName>
    </recommendedName>
</protein>
<reference evidence="1" key="1">
    <citation type="submission" date="2021-02" db="EMBL/GenBank/DDBJ databases">
        <authorList>
            <person name="Dougan E. K."/>
            <person name="Rhodes N."/>
            <person name="Thang M."/>
            <person name="Chan C."/>
        </authorList>
    </citation>
    <scope>NUCLEOTIDE SEQUENCE</scope>
</reference>
<dbReference type="AlphaFoldDB" id="A0A813I4W7"/>
<gene>
    <name evidence="1" type="ORF">PGLA2088_LOCUS3845</name>
</gene>
<comment type="caution">
    <text evidence="1">The sequence shown here is derived from an EMBL/GenBank/DDBJ whole genome shotgun (WGS) entry which is preliminary data.</text>
</comment>
<evidence type="ECO:0000313" key="2">
    <source>
        <dbReference type="Proteomes" id="UP000626109"/>
    </source>
</evidence>
<evidence type="ECO:0000313" key="1">
    <source>
        <dbReference type="EMBL" id="CAE8645373.1"/>
    </source>
</evidence>
<sequence length="99" mass="10844">GSKNQYLVVEAVRSHFRAEKAGVSEGDRLLLVNGSKDFSTILPLNTGTAFEAPMTLIFVGFCGKVQAEVRIGVRTGRLGYSSDRQVLKKNSTSQLMYCE</sequence>
<feature type="non-terminal residue" evidence="1">
    <location>
        <position position="1"/>
    </location>
</feature>
<proteinExistence type="predicted"/>
<organism evidence="1 2">
    <name type="scientific">Polarella glacialis</name>
    <name type="common">Dinoflagellate</name>
    <dbReference type="NCBI Taxonomy" id="89957"/>
    <lineage>
        <taxon>Eukaryota</taxon>
        <taxon>Sar</taxon>
        <taxon>Alveolata</taxon>
        <taxon>Dinophyceae</taxon>
        <taxon>Suessiales</taxon>
        <taxon>Suessiaceae</taxon>
        <taxon>Polarella</taxon>
    </lineage>
</organism>
<name>A0A813I4W7_POLGL</name>
<dbReference type="EMBL" id="CAJNNW010003437">
    <property type="protein sequence ID" value="CAE8645373.1"/>
    <property type="molecule type" value="Genomic_DNA"/>
</dbReference>
<feature type="non-terminal residue" evidence="1">
    <location>
        <position position="99"/>
    </location>
</feature>
<dbReference type="Proteomes" id="UP000626109">
    <property type="component" value="Unassembled WGS sequence"/>
</dbReference>
<evidence type="ECO:0008006" key="3">
    <source>
        <dbReference type="Google" id="ProtNLM"/>
    </source>
</evidence>
<accession>A0A813I4W7</accession>